<feature type="compositionally biased region" description="Polar residues" evidence="1">
    <location>
        <begin position="99"/>
        <end position="113"/>
    </location>
</feature>
<sequence>MDALPGATDPKDEAELAGETHAMVRIESAIPSEPTQYDPSSTRDRIPHARFLVTAVLAAVVVMSGTVLAITHPWDPGAFDTKAKTEADTSHAGFPGTVTELQGQEGGSATTEVKSGDDATLEQLQGYYEQLGALATRANENESLFHQVYVDADPQRREDGKDAADALAIEVSNLISAISSANVESGTYVNEQRNLVTLGNWLRNRMDSLCDAWDADVSSDDPSADKDRILASLQNDGGASATDSYRVLFEQNYPAWKPERKGSS</sequence>
<organism evidence="3 4">
    <name type="scientific">Olsenella uli (strain ATCC 49627 / DSM 7084 / CCUG 31166 / CIP 109912 / JCM 12494 / LMG 11480 / NCIMB 702895 / VPI D76D-27C)</name>
    <name type="common">Lactobacillus uli</name>
    <dbReference type="NCBI Taxonomy" id="633147"/>
    <lineage>
        <taxon>Bacteria</taxon>
        <taxon>Bacillati</taxon>
        <taxon>Actinomycetota</taxon>
        <taxon>Coriobacteriia</taxon>
        <taxon>Coriobacteriales</taxon>
        <taxon>Atopobiaceae</taxon>
        <taxon>Olsenella</taxon>
    </lineage>
</organism>
<protein>
    <submittedName>
        <fullName evidence="3">Uncharacterized protein</fullName>
    </submittedName>
</protein>
<gene>
    <name evidence="3" type="ordered locus">Olsu_0855</name>
</gene>
<evidence type="ECO:0000256" key="1">
    <source>
        <dbReference type="SAM" id="MobiDB-lite"/>
    </source>
</evidence>
<reference evidence="3 4" key="1">
    <citation type="journal article" date="2010" name="Stand. Genomic Sci.">
        <title>Complete genome sequence of Olsenella uli type strain (VPI D76D-27C).</title>
        <authorList>
            <person name="Goker M."/>
            <person name="Held B."/>
            <person name="Lucas S."/>
            <person name="Nolan M."/>
            <person name="Yasawong M."/>
            <person name="Glavina Del Rio T."/>
            <person name="Tice H."/>
            <person name="Cheng J.F."/>
            <person name="Bruce D."/>
            <person name="Detter J.C."/>
            <person name="Tapia R."/>
            <person name="Han C."/>
            <person name="Goodwin L."/>
            <person name="Pitluck S."/>
            <person name="Liolios K."/>
            <person name="Ivanova N."/>
            <person name="Mavromatis K."/>
            <person name="Mikhailova N."/>
            <person name="Pati A."/>
            <person name="Chen A."/>
            <person name="Palaniappan K."/>
            <person name="Land M."/>
            <person name="Hauser L."/>
            <person name="Chang Y.J."/>
            <person name="Jeffries C.D."/>
            <person name="Rohde M."/>
            <person name="Sikorski J."/>
            <person name="Pukall R."/>
            <person name="Woyke T."/>
            <person name="Bristow J."/>
            <person name="Eisen J.A."/>
            <person name="Markowitz V."/>
            <person name="Hugenholtz P."/>
            <person name="Kyrpides N.C."/>
            <person name="Klenk H.P."/>
            <person name="Lapidus A."/>
        </authorList>
    </citation>
    <scope>NUCLEOTIDE SEQUENCE [LARGE SCALE GENOMIC DNA]</scope>
    <source>
        <strain evidence="4">ATCC 49627 / DSM 7084 / CIP 109912 / JCM 12494 / NCIMB 702895 / VPI D76D-27C</strain>
    </source>
</reference>
<dbReference type="STRING" id="633147.Olsu_0855"/>
<keyword evidence="2" id="KW-0472">Membrane</keyword>
<dbReference type="OrthoDB" id="3186198at2"/>
<evidence type="ECO:0000313" key="4">
    <source>
        <dbReference type="Proteomes" id="UP000000333"/>
    </source>
</evidence>
<feature type="transmembrane region" description="Helical" evidence="2">
    <location>
        <begin position="51"/>
        <end position="74"/>
    </location>
</feature>
<keyword evidence="4" id="KW-1185">Reference proteome</keyword>
<dbReference type="AlphaFoldDB" id="E1R003"/>
<keyword evidence="2" id="KW-0812">Transmembrane</keyword>
<proteinExistence type="predicted"/>
<dbReference type="GeneID" id="78512272"/>
<dbReference type="RefSeq" id="WP_013251719.1">
    <property type="nucleotide sequence ID" value="NC_014363.1"/>
</dbReference>
<feature type="region of interest" description="Disordered" evidence="1">
    <location>
        <begin position="84"/>
        <end position="116"/>
    </location>
</feature>
<dbReference type="HOGENOM" id="CLU_064048_0_0_11"/>
<keyword evidence="2" id="KW-1133">Transmembrane helix</keyword>
<dbReference type="KEGG" id="ols:Olsu_0855"/>
<evidence type="ECO:0000256" key="2">
    <source>
        <dbReference type="SAM" id="Phobius"/>
    </source>
</evidence>
<accession>E1R003</accession>
<name>E1R003_OLSUV</name>
<dbReference type="Proteomes" id="UP000000333">
    <property type="component" value="Chromosome"/>
</dbReference>
<dbReference type="PATRIC" id="fig|633147.7.peg.694"/>
<dbReference type="eggNOG" id="COG1198">
    <property type="taxonomic scope" value="Bacteria"/>
</dbReference>
<dbReference type="EMBL" id="CP002106">
    <property type="protein sequence ID" value="ADK67967.1"/>
    <property type="molecule type" value="Genomic_DNA"/>
</dbReference>
<evidence type="ECO:0000313" key="3">
    <source>
        <dbReference type="EMBL" id="ADK67967.1"/>
    </source>
</evidence>